<sequence>MKTVKHTGLGFLILVTLFSSSAALAQQLESDEVVVKPDTEVLTQINTINNSLIQELRVQLSHNIKHQVNTALLHSAELIKNSLSQ</sequence>
<gene>
    <name evidence="2" type="ORF">EIK76_12690</name>
</gene>
<protein>
    <submittedName>
        <fullName evidence="2">Uncharacterized protein</fullName>
    </submittedName>
</protein>
<feature type="chain" id="PRO_5018652772" evidence="1">
    <location>
        <begin position="26"/>
        <end position="85"/>
    </location>
</feature>
<accession>A0A3P3QJ51</accession>
<dbReference type="AlphaFoldDB" id="A0A3P3QJ51"/>
<organism evidence="2 3">
    <name type="scientific">Rheinheimera mesophila</name>
    <dbReference type="NCBI Taxonomy" id="1547515"/>
    <lineage>
        <taxon>Bacteria</taxon>
        <taxon>Pseudomonadati</taxon>
        <taxon>Pseudomonadota</taxon>
        <taxon>Gammaproteobacteria</taxon>
        <taxon>Chromatiales</taxon>
        <taxon>Chromatiaceae</taxon>
        <taxon>Rheinheimera</taxon>
    </lineage>
</organism>
<dbReference type="RefSeq" id="WP_046521490.1">
    <property type="nucleotide sequence ID" value="NZ_LAVS01000097.1"/>
</dbReference>
<comment type="caution">
    <text evidence="2">The sequence shown here is derived from an EMBL/GenBank/DDBJ whole genome shotgun (WGS) entry which is preliminary data.</text>
</comment>
<keyword evidence="1" id="KW-0732">Signal</keyword>
<dbReference type="Proteomes" id="UP000276260">
    <property type="component" value="Unassembled WGS sequence"/>
</dbReference>
<reference evidence="2 3" key="1">
    <citation type="submission" date="2018-11" db="EMBL/GenBank/DDBJ databases">
        <title>Draft genome analysis of Rheinheimera mesophila isolated from an industrial waste site.</title>
        <authorList>
            <person name="Yu Q."/>
            <person name="Qi Y."/>
            <person name="Zhang H."/>
            <person name="Lu Y."/>
            <person name="Pu J."/>
        </authorList>
    </citation>
    <scope>NUCLEOTIDE SEQUENCE [LARGE SCALE GENOMIC DNA]</scope>
    <source>
        <strain evidence="2 3">IITR13</strain>
    </source>
</reference>
<feature type="signal peptide" evidence="1">
    <location>
        <begin position="1"/>
        <end position="25"/>
    </location>
</feature>
<evidence type="ECO:0000256" key="1">
    <source>
        <dbReference type="SAM" id="SignalP"/>
    </source>
</evidence>
<name>A0A3P3QJ51_9GAMM</name>
<proteinExistence type="predicted"/>
<evidence type="ECO:0000313" key="3">
    <source>
        <dbReference type="Proteomes" id="UP000276260"/>
    </source>
</evidence>
<dbReference type="OrthoDB" id="5772552at2"/>
<dbReference type="EMBL" id="RRCF01000003">
    <property type="protein sequence ID" value="RRJ20373.1"/>
    <property type="molecule type" value="Genomic_DNA"/>
</dbReference>
<evidence type="ECO:0000313" key="2">
    <source>
        <dbReference type="EMBL" id="RRJ20373.1"/>
    </source>
</evidence>
<keyword evidence="3" id="KW-1185">Reference proteome</keyword>